<reference evidence="1" key="1">
    <citation type="submission" date="2021-12" db="EMBL/GenBank/DDBJ databases">
        <title>Prjna785345.</title>
        <authorList>
            <person name="Rujirawat T."/>
            <person name="Krajaejun T."/>
        </authorList>
    </citation>
    <scope>NUCLEOTIDE SEQUENCE</scope>
    <source>
        <strain evidence="1">Pi057C3</strain>
    </source>
</reference>
<name>A0AAD5LRR5_PYTIN</name>
<evidence type="ECO:0000313" key="2">
    <source>
        <dbReference type="Proteomes" id="UP001209570"/>
    </source>
</evidence>
<gene>
    <name evidence="1" type="ORF">P43SY_011201</name>
</gene>
<dbReference type="EMBL" id="JAKCXM010000944">
    <property type="protein sequence ID" value="KAJ0391594.1"/>
    <property type="molecule type" value="Genomic_DNA"/>
</dbReference>
<sequence>MGSLKATMASRASAIDRIIHPEAEHIINNFYERRNATMADDGGHAPYERYARDQNYDRAWDIEYDSIDIVKVQFECQDLREAYRLNNRGKRIEDPGNFDLQCQKLSQP</sequence>
<evidence type="ECO:0000313" key="1">
    <source>
        <dbReference type="EMBL" id="KAJ0391594.1"/>
    </source>
</evidence>
<dbReference type="AlphaFoldDB" id="A0AAD5LRR5"/>
<accession>A0AAD5LRR5</accession>
<comment type="caution">
    <text evidence="1">The sequence shown here is derived from an EMBL/GenBank/DDBJ whole genome shotgun (WGS) entry which is preliminary data.</text>
</comment>
<protein>
    <submittedName>
        <fullName evidence="1">Uncharacterized protein</fullName>
    </submittedName>
</protein>
<organism evidence="1 2">
    <name type="scientific">Pythium insidiosum</name>
    <name type="common">Pythiosis disease agent</name>
    <dbReference type="NCBI Taxonomy" id="114742"/>
    <lineage>
        <taxon>Eukaryota</taxon>
        <taxon>Sar</taxon>
        <taxon>Stramenopiles</taxon>
        <taxon>Oomycota</taxon>
        <taxon>Peronosporomycetes</taxon>
        <taxon>Pythiales</taxon>
        <taxon>Pythiaceae</taxon>
        <taxon>Pythium</taxon>
    </lineage>
</organism>
<keyword evidence="2" id="KW-1185">Reference proteome</keyword>
<dbReference type="Proteomes" id="UP001209570">
    <property type="component" value="Unassembled WGS sequence"/>
</dbReference>
<proteinExistence type="predicted"/>